<dbReference type="RefSeq" id="WP_138079455.1">
    <property type="nucleotide sequence ID" value="NZ_CP040004.1"/>
</dbReference>
<evidence type="ECO:0000313" key="2">
    <source>
        <dbReference type="Proteomes" id="UP000310639"/>
    </source>
</evidence>
<dbReference type="OrthoDB" id="2835040at2"/>
<organism evidence="1 2">
    <name type="scientific">Candidatus Nanosynbacter featherlites</name>
    <dbReference type="NCBI Taxonomy" id="2572088"/>
    <lineage>
        <taxon>Bacteria</taxon>
        <taxon>Candidatus Saccharimonadota</taxon>
        <taxon>Candidatus Saccharimonadia</taxon>
        <taxon>Candidatus Nanosynbacterales</taxon>
        <taxon>Candidatus Nanosynbacteraceae</taxon>
        <taxon>Candidatus Nanosynbacter</taxon>
    </lineage>
</organism>
<accession>A0A4P9A3Q8</accession>
<protein>
    <submittedName>
        <fullName evidence="1">Uncharacterized protein</fullName>
    </submittedName>
</protein>
<dbReference type="EMBL" id="CP040004">
    <property type="protein sequence ID" value="QCT42467.1"/>
    <property type="molecule type" value="Genomic_DNA"/>
</dbReference>
<dbReference type="KEGG" id="nft:FBF37_03295"/>
<dbReference type="Proteomes" id="UP000310639">
    <property type="component" value="Chromosome"/>
</dbReference>
<proteinExistence type="predicted"/>
<dbReference type="InterPro" id="IPR027417">
    <property type="entry name" value="P-loop_NTPase"/>
</dbReference>
<dbReference type="SUPFAM" id="SSF52540">
    <property type="entry name" value="P-loop containing nucleoside triphosphate hydrolases"/>
    <property type="match status" value="1"/>
</dbReference>
<dbReference type="AlphaFoldDB" id="A0A4P9A3Q8"/>
<reference evidence="1 2" key="1">
    <citation type="submission" date="2019-04" db="EMBL/GenBank/DDBJ databases">
        <title>Saccharibacteria TM7 genomes.</title>
        <authorList>
            <person name="Bor B."/>
            <person name="He X."/>
            <person name="Chen T."/>
            <person name="Dewhirst F.E."/>
        </authorList>
    </citation>
    <scope>NUCLEOTIDE SEQUENCE [LARGE SCALE GENOMIC DNA]</scope>
    <source>
        <strain evidence="1 2">BB001</strain>
    </source>
</reference>
<keyword evidence="2" id="KW-1185">Reference proteome</keyword>
<evidence type="ECO:0000313" key="1">
    <source>
        <dbReference type="EMBL" id="QCT42467.1"/>
    </source>
</evidence>
<gene>
    <name evidence="1" type="ORF">FBF37_03295</name>
</gene>
<name>A0A4P9A3Q8_9BACT</name>
<sequence>MTRMIILIGGMPTTGKTTLARELSLRLALPWLSTDQTRLIMQGMASPEQHPHLLSAHGLSAAEFFQQFSPEEIAEREYMHGVEAWPGNKKLIEDDFTWREGFVLEGVNILPSLLPSLQTASDVRSIFLTDEGDDALRQAIFSRGLYADADTYDDTLKEYEIMWARLFDQRIQAEAQQYGYPVVRVQKDSEIDMPNVLLSLGLPV</sequence>
<dbReference type="Gene3D" id="3.40.50.300">
    <property type="entry name" value="P-loop containing nucleotide triphosphate hydrolases"/>
    <property type="match status" value="1"/>
</dbReference>